<proteinExistence type="predicted"/>
<reference evidence="1" key="1">
    <citation type="journal article" date="2012" name="Science">
        <title>Fermentation, hydrogen, and sulfur metabolism in multiple uncultivated bacterial phyla.</title>
        <authorList>
            <person name="Wrighton K.C."/>
            <person name="Thomas B.C."/>
            <person name="Sharon I."/>
            <person name="Miller C.S."/>
            <person name="Castelle C.J."/>
            <person name="VerBerkmoes N.C."/>
            <person name="Wilkins M.J."/>
            <person name="Hettich R.L."/>
            <person name="Lipton M.S."/>
            <person name="Williams K.H."/>
            <person name="Long P.E."/>
            <person name="Banfield J.F."/>
        </authorList>
    </citation>
    <scope>NUCLEOTIDE SEQUENCE [LARGE SCALE GENOMIC DNA]</scope>
</reference>
<dbReference type="AlphaFoldDB" id="K1YPA0"/>
<evidence type="ECO:0000313" key="1">
    <source>
        <dbReference type="EMBL" id="EKD44765.1"/>
    </source>
</evidence>
<name>K1YPA0_9BACT</name>
<dbReference type="EMBL" id="AMFJ01028743">
    <property type="protein sequence ID" value="EKD44765.1"/>
    <property type="molecule type" value="Genomic_DNA"/>
</dbReference>
<protein>
    <submittedName>
        <fullName evidence="1">Uncharacterized protein</fullName>
    </submittedName>
</protein>
<gene>
    <name evidence="1" type="ORF">ACD_71C00012G0003</name>
</gene>
<comment type="caution">
    <text evidence="1">The sequence shown here is derived from an EMBL/GenBank/DDBJ whole genome shotgun (WGS) entry which is preliminary data.</text>
</comment>
<sequence length="64" mass="7327">MVTQTVEAIYENGNIKLLWNIHSTKARLYIVVIEDVDAEIIPWSDMFIGTTLHKRGRNILSKVA</sequence>
<accession>K1YPA0</accession>
<organism evidence="1">
    <name type="scientific">uncultured bacterium</name>
    <name type="common">gcode 4</name>
    <dbReference type="NCBI Taxonomy" id="1234023"/>
    <lineage>
        <taxon>Bacteria</taxon>
        <taxon>environmental samples</taxon>
    </lineage>
</organism>